<reference evidence="2 3" key="1">
    <citation type="submission" date="2015-03" db="EMBL/GenBank/DDBJ databases">
        <title>Draft genome sequences of two protease-producing strains of Arsukibacterium isolated from two cold and alkaline environments.</title>
        <authorList>
            <person name="Lylloff J.E."/>
            <person name="Skov L.B."/>
            <person name="Jepsen M."/>
            <person name="Hallin P.F."/>
            <person name="Sorensen S.J."/>
            <person name="Stougaard P."/>
            <person name="Glaring M.A."/>
        </authorList>
    </citation>
    <scope>NUCLEOTIDE SEQUENCE [LARGE SCALE GENOMIC DNA]</scope>
    <source>
        <strain evidence="2 3">GCM72</strain>
    </source>
</reference>
<comment type="caution">
    <text evidence="2">The sequence shown here is derived from an EMBL/GenBank/DDBJ whole genome shotgun (WGS) entry which is preliminary data.</text>
</comment>
<dbReference type="OrthoDB" id="1524207at2"/>
<dbReference type="RefSeq" id="WP_046558259.1">
    <property type="nucleotide sequence ID" value="NZ_LAHO01000013.1"/>
</dbReference>
<dbReference type="STRING" id="336831.WG68_13670"/>
<dbReference type="Proteomes" id="UP000034228">
    <property type="component" value="Unassembled WGS sequence"/>
</dbReference>
<proteinExistence type="predicted"/>
<evidence type="ECO:0000313" key="2">
    <source>
        <dbReference type="EMBL" id="KKO44872.1"/>
    </source>
</evidence>
<gene>
    <name evidence="2" type="ORF">WG68_13670</name>
</gene>
<feature type="signal peptide" evidence="1">
    <location>
        <begin position="1"/>
        <end position="21"/>
    </location>
</feature>
<evidence type="ECO:0000256" key="1">
    <source>
        <dbReference type="SAM" id="SignalP"/>
    </source>
</evidence>
<evidence type="ECO:0008006" key="4">
    <source>
        <dbReference type="Google" id="ProtNLM"/>
    </source>
</evidence>
<sequence>MNIKRCLLAATLLTTPSLLFAAEPASAEFWQNLAQHCGQAYAGKRVIARDDRPDMLQGDETLVVHFRHCSDKLLALPFHIGNTDGSWDRSRTWRFTRQSAQLELRHDHRLANGEPDQSNTMYGGVSIGDGSANQQRFLFTERKSGAGEDLGWQIEIVPGERYTYGTFMGDRWSWRVDFDLTKPLAELPPAPWGFESE</sequence>
<accession>A0A0M2V1Y6</accession>
<feature type="chain" id="PRO_5005644191" description="Secreted protein" evidence="1">
    <location>
        <begin position="22"/>
        <end position="197"/>
    </location>
</feature>
<organism evidence="2 3">
    <name type="scientific">Arsukibacterium ikkense</name>
    <dbReference type="NCBI Taxonomy" id="336831"/>
    <lineage>
        <taxon>Bacteria</taxon>
        <taxon>Pseudomonadati</taxon>
        <taxon>Pseudomonadota</taxon>
        <taxon>Gammaproteobacteria</taxon>
        <taxon>Chromatiales</taxon>
        <taxon>Chromatiaceae</taxon>
        <taxon>Arsukibacterium</taxon>
    </lineage>
</organism>
<keyword evidence="1" id="KW-0732">Signal</keyword>
<dbReference type="AlphaFoldDB" id="A0A0M2V1Y6"/>
<name>A0A0M2V1Y6_9GAMM</name>
<dbReference type="EMBL" id="LAHO01000013">
    <property type="protein sequence ID" value="KKO44872.1"/>
    <property type="molecule type" value="Genomic_DNA"/>
</dbReference>
<protein>
    <recommendedName>
        <fullName evidence="4">Secreted protein</fullName>
    </recommendedName>
</protein>
<keyword evidence="3" id="KW-1185">Reference proteome</keyword>
<evidence type="ECO:0000313" key="3">
    <source>
        <dbReference type="Proteomes" id="UP000034228"/>
    </source>
</evidence>